<evidence type="ECO:0008006" key="3">
    <source>
        <dbReference type="Google" id="ProtNLM"/>
    </source>
</evidence>
<keyword evidence="2" id="KW-1185">Reference proteome</keyword>
<dbReference type="InterPro" id="IPR016024">
    <property type="entry name" value="ARM-type_fold"/>
</dbReference>
<comment type="caution">
    <text evidence="1">The sequence shown here is derived from an EMBL/GenBank/DDBJ whole genome shotgun (WGS) entry which is preliminary data.</text>
</comment>
<dbReference type="RefSeq" id="WP_207400085.1">
    <property type="nucleotide sequence ID" value="NZ_CAACUY010000143.1"/>
</dbReference>
<evidence type="ECO:0000313" key="2">
    <source>
        <dbReference type="Proteomes" id="UP001597063"/>
    </source>
</evidence>
<dbReference type="EMBL" id="JBHTGP010000013">
    <property type="protein sequence ID" value="MFD0687898.1"/>
    <property type="molecule type" value="Genomic_DNA"/>
</dbReference>
<protein>
    <recommendedName>
        <fullName evidence="3">HEAT repeat domain-containing protein</fullName>
    </recommendedName>
</protein>
<gene>
    <name evidence="1" type="ORF">ACFQZM_25610</name>
</gene>
<proteinExistence type="predicted"/>
<reference evidence="2" key="1">
    <citation type="journal article" date="2019" name="Int. J. Syst. Evol. Microbiol.">
        <title>The Global Catalogue of Microorganisms (GCM) 10K type strain sequencing project: providing services to taxonomists for standard genome sequencing and annotation.</title>
        <authorList>
            <consortium name="The Broad Institute Genomics Platform"/>
            <consortium name="The Broad Institute Genome Sequencing Center for Infectious Disease"/>
            <person name="Wu L."/>
            <person name="Ma J."/>
        </authorList>
    </citation>
    <scope>NUCLEOTIDE SEQUENCE [LARGE SCALE GENOMIC DNA]</scope>
    <source>
        <strain evidence="2">JCM 9371</strain>
    </source>
</reference>
<name>A0ABW2XR58_9ACTN</name>
<organism evidence="1 2">
    <name type="scientific">Actinomadura fibrosa</name>
    <dbReference type="NCBI Taxonomy" id="111802"/>
    <lineage>
        <taxon>Bacteria</taxon>
        <taxon>Bacillati</taxon>
        <taxon>Actinomycetota</taxon>
        <taxon>Actinomycetes</taxon>
        <taxon>Streptosporangiales</taxon>
        <taxon>Thermomonosporaceae</taxon>
        <taxon>Actinomadura</taxon>
    </lineage>
</organism>
<dbReference type="Gene3D" id="1.25.10.10">
    <property type="entry name" value="Leucine-rich Repeat Variant"/>
    <property type="match status" value="1"/>
</dbReference>
<accession>A0ABW2XR58</accession>
<dbReference type="InterPro" id="IPR011989">
    <property type="entry name" value="ARM-like"/>
</dbReference>
<sequence length="113" mass="12986">MSRPRFEQAMRRMRDDDPRSREAGFDFLREHADAYVEDLIAEFRSERDDADLRCRLLELVAEARSGAALAVLAEELESPDESLRFWAVRGLEMLDTREAEAALDRARASGWIA</sequence>
<evidence type="ECO:0000313" key="1">
    <source>
        <dbReference type="EMBL" id="MFD0687898.1"/>
    </source>
</evidence>
<dbReference type="Proteomes" id="UP001597063">
    <property type="component" value="Unassembled WGS sequence"/>
</dbReference>
<dbReference type="SUPFAM" id="SSF48371">
    <property type="entry name" value="ARM repeat"/>
    <property type="match status" value="1"/>
</dbReference>